<proteinExistence type="predicted"/>
<protein>
    <submittedName>
        <fullName evidence="1">Uncharacterized protein</fullName>
    </submittedName>
</protein>
<sequence length="153" mass="16303">MKASQVVLTLGGLAVVGAVLALWLPYHRSATEAERNRAAVHRTLLDNGRSFAAKLPQAFGAGPQNKESLELLGRGLITYLTATTRTPTVTVYFENAAPVGGPLAFAPDQERVCFRDELRKSPGGIDGDLHEIPCTEMPQVVLRPDVVLAVGAA</sequence>
<dbReference type="RefSeq" id="WP_329498668.1">
    <property type="nucleotide sequence ID" value="NZ_CP108460.1"/>
</dbReference>
<accession>A0ABZ1W6N6</accession>
<keyword evidence="2" id="KW-1185">Reference proteome</keyword>
<organism evidence="1 2">
    <name type="scientific">Kitasatospora herbaricolor</name>
    <dbReference type="NCBI Taxonomy" id="68217"/>
    <lineage>
        <taxon>Bacteria</taxon>
        <taxon>Bacillati</taxon>
        <taxon>Actinomycetota</taxon>
        <taxon>Actinomycetes</taxon>
        <taxon>Kitasatosporales</taxon>
        <taxon>Streptomycetaceae</taxon>
        <taxon>Kitasatospora</taxon>
    </lineage>
</organism>
<dbReference type="Proteomes" id="UP001432014">
    <property type="component" value="Chromosome"/>
</dbReference>
<name>A0ABZ1W6N6_9ACTN</name>
<evidence type="ECO:0000313" key="2">
    <source>
        <dbReference type="Proteomes" id="UP001432014"/>
    </source>
</evidence>
<reference evidence="1 2" key="1">
    <citation type="submission" date="2022-10" db="EMBL/GenBank/DDBJ databases">
        <title>The complete genomes of actinobacterial strains from the NBC collection.</title>
        <authorList>
            <person name="Joergensen T.S."/>
            <person name="Alvarez Arevalo M."/>
            <person name="Sterndorff E.B."/>
            <person name="Faurdal D."/>
            <person name="Vuksanovic O."/>
            <person name="Mourched A.-S."/>
            <person name="Charusanti P."/>
            <person name="Shaw S."/>
            <person name="Blin K."/>
            <person name="Weber T."/>
        </authorList>
    </citation>
    <scope>NUCLEOTIDE SEQUENCE [LARGE SCALE GENOMIC DNA]</scope>
    <source>
        <strain evidence="1 2">NBC_01247</strain>
    </source>
</reference>
<gene>
    <name evidence="1" type="ORF">OG469_13830</name>
</gene>
<dbReference type="EMBL" id="CP108482">
    <property type="protein sequence ID" value="WUS56502.1"/>
    <property type="molecule type" value="Genomic_DNA"/>
</dbReference>
<evidence type="ECO:0000313" key="1">
    <source>
        <dbReference type="EMBL" id="WUS56502.1"/>
    </source>
</evidence>